<sequence length="185" mass="19594">MVVVGDGGSLPHLGISRLSVALTWGLSSRRGWFPFSYTRVLDSDGSDRLHMSLQQGKSSSTGNLLDKDDLAIPPPDYGATSRAFPAQTASGFKQRPYSVAVPAFSQVSKREGSAYSPTLEPLLTGQAPGGLGLFGQLWGKDSVIWDMCAHPCFDHRPPTLPQQAPSLGMLGAGVGLSLMVPISQP</sequence>
<accession>A0ABQ9VSD8</accession>
<keyword evidence="3" id="KW-1185">Reference proteome</keyword>
<protein>
    <submittedName>
        <fullName evidence="2">Uncharacterized protein</fullName>
    </submittedName>
</protein>
<evidence type="ECO:0000313" key="3">
    <source>
        <dbReference type="Proteomes" id="UP001266305"/>
    </source>
</evidence>
<dbReference type="EMBL" id="JASSZA010000005">
    <property type="protein sequence ID" value="KAK2112295.1"/>
    <property type="molecule type" value="Genomic_DNA"/>
</dbReference>
<proteinExistence type="predicted"/>
<name>A0ABQ9VSD8_SAGOE</name>
<evidence type="ECO:0000313" key="2">
    <source>
        <dbReference type="EMBL" id="KAK2112295.1"/>
    </source>
</evidence>
<dbReference type="PANTHER" id="PTHR14206">
    <property type="entry name" value="BRAIN-SPECIFIC ANGIOGENESIS INHIBITOR 1-ASSOCIATED PROTEIN 2"/>
    <property type="match status" value="1"/>
</dbReference>
<dbReference type="PANTHER" id="PTHR14206:SF3">
    <property type="entry name" value="BRAIN-SPECIFIC ANGIOGENESIS INHIBITOR 1-ASSOCIATED PROTEIN 2"/>
    <property type="match status" value="1"/>
</dbReference>
<comment type="caution">
    <text evidence="2">The sequence shown here is derived from an EMBL/GenBank/DDBJ whole genome shotgun (WGS) entry which is preliminary data.</text>
</comment>
<reference evidence="2 3" key="1">
    <citation type="submission" date="2023-05" db="EMBL/GenBank/DDBJ databases">
        <title>B98-5 Cell Line De Novo Hybrid Assembly: An Optical Mapping Approach.</title>
        <authorList>
            <person name="Kananen K."/>
            <person name="Auerbach J.A."/>
            <person name="Kautto E."/>
            <person name="Blachly J.S."/>
        </authorList>
    </citation>
    <scope>NUCLEOTIDE SEQUENCE [LARGE SCALE GENOMIC DNA]</scope>
    <source>
        <strain evidence="2">B95-8</strain>
        <tissue evidence="2">Cell line</tissue>
    </source>
</reference>
<gene>
    <name evidence="2" type="ORF">P7K49_012042</name>
</gene>
<evidence type="ECO:0000256" key="1">
    <source>
        <dbReference type="SAM" id="MobiDB-lite"/>
    </source>
</evidence>
<dbReference type="InterPro" id="IPR027681">
    <property type="entry name" value="IRSp53/IRTKS/Pinkbar"/>
</dbReference>
<feature type="compositionally biased region" description="Polar residues" evidence="1">
    <location>
        <begin position="52"/>
        <end position="63"/>
    </location>
</feature>
<organism evidence="2 3">
    <name type="scientific">Saguinus oedipus</name>
    <name type="common">Cotton-top tamarin</name>
    <name type="synonym">Oedipomidas oedipus</name>
    <dbReference type="NCBI Taxonomy" id="9490"/>
    <lineage>
        <taxon>Eukaryota</taxon>
        <taxon>Metazoa</taxon>
        <taxon>Chordata</taxon>
        <taxon>Craniata</taxon>
        <taxon>Vertebrata</taxon>
        <taxon>Euteleostomi</taxon>
        <taxon>Mammalia</taxon>
        <taxon>Eutheria</taxon>
        <taxon>Euarchontoglires</taxon>
        <taxon>Primates</taxon>
        <taxon>Haplorrhini</taxon>
        <taxon>Platyrrhini</taxon>
        <taxon>Cebidae</taxon>
        <taxon>Callitrichinae</taxon>
        <taxon>Saguinus</taxon>
    </lineage>
</organism>
<dbReference type="Proteomes" id="UP001266305">
    <property type="component" value="Unassembled WGS sequence"/>
</dbReference>
<feature type="region of interest" description="Disordered" evidence="1">
    <location>
        <begin position="51"/>
        <end position="71"/>
    </location>
</feature>